<evidence type="ECO:0000313" key="2">
    <source>
        <dbReference type="EMBL" id="EGT58344.1"/>
    </source>
</evidence>
<dbReference type="EMBL" id="GL380605">
    <property type="protein sequence ID" value="EGT58344.1"/>
    <property type="molecule type" value="Genomic_DNA"/>
</dbReference>
<evidence type="ECO:0000313" key="3">
    <source>
        <dbReference type="Proteomes" id="UP000008068"/>
    </source>
</evidence>
<reference evidence="3" key="1">
    <citation type="submission" date="2011-07" db="EMBL/GenBank/DDBJ databases">
        <authorList>
            <consortium name="Caenorhabditis brenneri Sequencing and Analysis Consortium"/>
            <person name="Wilson R.K."/>
        </authorList>
    </citation>
    <scope>NUCLEOTIDE SEQUENCE [LARGE SCALE GENOMIC DNA]</scope>
    <source>
        <strain evidence="3">PB2801</strain>
    </source>
</reference>
<keyword evidence="3" id="KW-1185">Reference proteome</keyword>
<dbReference type="InParanoid" id="G0PIT8"/>
<feature type="compositionally biased region" description="Low complexity" evidence="1">
    <location>
        <begin position="248"/>
        <end position="263"/>
    </location>
</feature>
<sequence>MIAARRDVVPFCLEITPTEPFKIPNDGFLEVKISNNTIHPYAIDITFDSFFFALQHEFLVKRECQGYSNTARSGFDYLEPTDSVTYKIGFSNEIIKKDQERMERWGHSLEVQNGLVYKIYKNDKGEVMKFDHFDRKDELLEKMAMDIPEDLEKIDGMTDEEVKKLRKEGMEKVKKNDEFWEKVREADANLDKEWPTDIIIGKVPESKVEKLEESKTKPIKTEEKPRKSVIKQVEKPKSEVKKVEKPVIKPLPNSETIPASIKSAPPPPTKPEIPVKIEPKKEAVKLKKKNNPCCEIM</sequence>
<evidence type="ECO:0000256" key="1">
    <source>
        <dbReference type="SAM" id="MobiDB-lite"/>
    </source>
</evidence>
<accession>G0PIT8</accession>
<dbReference type="Proteomes" id="UP000008068">
    <property type="component" value="Unassembled WGS sequence"/>
</dbReference>
<feature type="region of interest" description="Disordered" evidence="1">
    <location>
        <begin position="213"/>
        <end position="274"/>
    </location>
</feature>
<proteinExistence type="predicted"/>
<name>G0PIT8_CAEBE</name>
<dbReference type="AlphaFoldDB" id="G0PIT8"/>
<organism evidence="3">
    <name type="scientific">Caenorhabditis brenneri</name>
    <name type="common">Nematode worm</name>
    <dbReference type="NCBI Taxonomy" id="135651"/>
    <lineage>
        <taxon>Eukaryota</taxon>
        <taxon>Metazoa</taxon>
        <taxon>Ecdysozoa</taxon>
        <taxon>Nematoda</taxon>
        <taxon>Chromadorea</taxon>
        <taxon>Rhabditida</taxon>
        <taxon>Rhabditina</taxon>
        <taxon>Rhabditomorpha</taxon>
        <taxon>Rhabditoidea</taxon>
        <taxon>Rhabditidae</taxon>
        <taxon>Peloderinae</taxon>
        <taxon>Caenorhabditis</taxon>
    </lineage>
</organism>
<dbReference type="HOGENOM" id="CLU_834784_0_0_1"/>
<gene>
    <name evidence="2" type="ORF">CAEBREN_00402</name>
</gene>
<protein>
    <submittedName>
        <fullName evidence="2">Uncharacterized protein</fullName>
    </submittedName>
</protein>
<feature type="compositionally biased region" description="Basic and acidic residues" evidence="1">
    <location>
        <begin position="213"/>
        <end position="247"/>
    </location>
</feature>